<dbReference type="KEGG" id="sgrg:L0C25_17535"/>
<evidence type="ECO:0000313" key="3">
    <source>
        <dbReference type="Proteomes" id="UP001164390"/>
    </source>
</evidence>
<accession>A0AA46TFQ2</accession>
<reference evidence="2" key="1">
    <citation type="submission" date="2022-01" db="EMBL/GenBank/DDBJ databases">
        <title>Nocardioidaceae gen. sp. A5X3R13.</title>
        <authorList>
            <person name="Lopez Marin M.A."/>
            <person name="Uhlik O."/>
        </authorList>
    </citation>
    <scope>NUCLEOTIDE SEQUENCE</scope>
    <source>
        <strain evidence="2">A5X3R13</strain>
    </source>
</reference>
<sequence>MDSGPERLWHVTVTVSGTPHEADVVRDAMSRLGEQHAFLHSMRYAMDRAEIAYWEQAAEMLDAAAMAMRVWNEHRSSAGLPAWEVVGLEVLERETFQTRTPGSTGPPVGLHRPVPTPFP</sequence>
<feature type="region of interest" description="Disordered" evidence="1">
    <location>
        <begin position="96"/>
        <end position="119"/>
    </location>
</feature>
<name>A0AA46TFQ2_9ACTN</name>
<dbReference type="Proteomes" id="UP001164390">
    <property type="component" value="Chromosome"/>
</dbReference>
<dbReference type="EMBL" id="CP094970">
    <property type="protein sequence ID" value="UYM04325.1"/>
    <property type="molecule type" value="Genomic_DNA"/>
</dbReference>
<keyword evidence="3" id="KW-1185">Reference proteome</keyword>
<gene>
    <name evidence="2" type="ORF">L0C25_17535</name>
</gene>
<evidence type="ECO:0000313" key="2">
    <source>
        <dbReference type="EMBL" id="UYM04325.1"/>
    </source>
</evidence>
<proteinExistence type="predicted"/>
<dbReference type="RefSeq" id="WP_271633002.1">
    <property type="nucleotide sequence ID" value="NZ_CP094970.1"/>
</dbReference>
<evidence type="ECO:0000256" key="1">
    <source>
        <dbReference type="SAM" id="MobiDB-lite"/>
    </source>
</evidence>
<organism evidence="2 3">
    <name type="scientific">Solicola gregarius</name>
    <dbReference type="NCBI Taxonomy" id="2908642"/>
    <lineage>
        <taxon>Bacteria</taxon>
        <taxon>Bacillati</taxon>
        <taxon>Actinomycetota</taxon>
        <taxon>Actinomycetes</taxon>
        <taxon>Propionibacteriales</taxon>
        <taxon>Nocardioidaceae</taxon>
        <taxon>Solicola</taxon>
    </lineage>
</organism>
<dbReference type="AlphaFoldDB" id="A0AA46TFQ2"/>
<protein>
    <submittedName>
        <fullName evidence="2">Uncharacterized protein</fullName>
    </submittedName>
</protein>